<dbReference type="Pfam" id="PF07992">
    <property type="entry name" value="Pyr_redox_2"/>
    <property type="match status" value="1"/>
</dbReference>
<dbReference type="Gene3D" id="3.50.50.60">
    <property type="entry name" value="FAD/NAD(P)-binding domain"/>
    <property type="match status" value="2"/>
</dbReference>
<dbReference type="InterPro" id="IPR016156">
    <property type="entry name" value="FAD/NAD-linked_Rdtase_dimer_sf"/>
</dbReference>
<dbReference type="AlphaFoldDB" id="A0A6J6GS07"/>
<dbReference type="PRINTS" id="PR00411">
    <property type="entry name" value="PNDRDTASEI"/>
</dbReference>
<dbReference type="Pfam" id="PF14759">
    <property type="entry name" value="Reductase_C"/>
    <property type="match status" value="1"/>
</dbReference>
<sequence>MSNPVVIVGASLAGMNAARTLRLEGHDGPIVVLDGDSHRPYDRPPLSKQILSGEWDPERIVLAIANEDLGLDMRLGVRATGLSLADRTVETISSDGTEATLAFDGLVIASGAAARRLPGSDGVAGVHVVRTLDDSMALRSDLEAGPGRVVVIGAGFIGSEVASACRKRGLEVTLVEAMPVPLERILGAEMGAVCGRVHVENGVDLRLGTGVDHLETVTESDGSQRVVGVALTDGTTVAAEVVVVGIGVSVNTGWLDGSGLDLENGVVCDNTLLAAPGVVAAGDIARYPSERFGEMLRVEHWEHAIAGGEAAARRLLAEKRGEPGAIFDPVPWFWSDQYDRKIQLAGRPAPTDDFAVVHGSTDEFRFVTLYGREGRLVGVLGMNRPRHVIQLRGLLETGSSFDDACAKAAEL</sequence>
<reference evidence="7" key="1">
    <citation type="submission" date="2020-05" db="EMBL/GenBank/DDBJ databases">
        <authorList>
            <person name="Chiriac C."/>
            <person name="Salcher M."/>
            <person name="Ghai R."/>
            <person name="Kavagutti S V."/>
        </authorList>
    </citation>
    <scope>NUCLEOTIDE SEQUENCE</scope>
</reference>
<dbReference type="Gene3D" id="3.30.390.30">
    <property type="match status" value="1"/>
</dbReference>
<feature type="domain" description="Reductase C-terminal" evidence="6">
    <location>
        <begin position="332"/>
        <end position="404"/>
    </location>
</feature>
<dbReference type="InterPro" id="IPR023753">
    <property type="entry name" value="FAD/NAD-binding_dom"/>
</dbReference>
<protein>
    <submittedName>
        <fullName evidence="7">Unannotated protein</fullName>
    </submittedName>
</protein>
<gene>
    <name evidence="7" type="ORF">UFOPK1835_00288</name>
</gene>
<dbReference type="PANTHER" id="PTHR43557:SF2">
    <property type="entry name" value="RIESKE DOMAIN-CONTAINING PROTEIN-RELATED"/>
    <property type="match status" value="1"/>
</dbReference>
<dbReference type="SUPFAM" id="SSF51905">
    <property type="entry name" value="FAD/NAD(P)-binding domain"/>
    <property type="match status" value="2"/>
</dbReference>
<feature type="domain" description="FAD/NAD(P)-binding" evidence="5">
    <location>
        <begin position="5"/>
        <end position="308"/>
    </location>
</feature>
<name>A0A6J6GS07_9ZZZZ</name>
<dbReference type="EMBL" id="CAEZUP010000007">
    <property type="protein sequence ID" value="CAB4599508.1"/>
    <property type="molecule type" value="Genomic_DNA"/>
</dbReference>
<dbReference type="GO" id="GO:0005737">
    <property type="term" value="C:cytoplasm"/>
    <property type="evidence" value="ECO:0007669"/>
    <property type="project" value="TreeGrafter"/>
</dbReference>
<dbReference type="InterPro" id="IPR050446">
    <property type="entry name" value="FAD-oxidoreductase/Apoptosis"/>
</dbReference>
<dbReference type="PANTHER" id="PTHR43557">
    <property type="entry name" value="APOPTOSIS-INDUCING FACTOR 1"/>
    <property type="match status" value="1"/>
</dbReference>
<organism evidence="7">
    <name type="scientific">freshwater metagenome</name>
    <dbReference type="NCBI Taxonomy" id="449393"/>
    <lineage>
        <taxon>unclassified sequences</taxon>
        <taxon>metagenomes</taxon>
        <taxon>ecological metagenomes</taxon>
    </lineage>
</organism>
<keyword evidence="2" id="KW-0285">Flavoprotein</keyword>
<keyword evidence="4" id="KW-0560">Oxidoreductase</keyword>
<evidence type="ECO:0000256" key="3">
    <source>
        <dbReference type="ARBA" id="ARBA00022827"/>
    </source>
</evidence>
<evidence type="ECO:0000259" key="6">
    <source>
        <dbReference type="Pfam" id="PF14759"/>
    </source>
</evidence>
<dbReference type="InterPro" id="IPR036188">
    <property type="entry name" value="FAD/NAD-bd_sf"/>
</dbReference>
<dbReference type="PRINTS" id="PR00368">
    <property type="entry name" value="FADPNR"/>
</dbReference>
<accession>A0A6J6GS07</accession>
<evidence type="ECO:0000256" key="2">
    <source>
        <dbReference type="ARBA" id="ARBA00022630"/>
    </source>
</evidence>
<dbReference type="GO" id="GO:0016651">
    <property type="term" value="F:oxidoreductase activity, acting on NAD(P)H"/>
    <property type="evidence" value="ECO:0007669"/>
    <property type="project" value="TreeGrafter"/>
</dbReference>
<keyword evidence="3" id="KW-0274">FAD</keyword>
<dbReference type="SUPFAM" id="SSF55424">
    <property type="entry name" value="FAD/NAD-linked reductases, dimerisation (C-terminal) domain"/>
    <property type="match status" value="1"/>
</dbReference>
<evidence type="ECO:0000256" key="1">
    <source>
        <dbReference type="ARBA" id="ARBA00001974"/>
    </source>
</evidence>
<evidence type="ECO:0000256" key="4">
    <source>
        <dbReference type="ARBA" id="ARBA00023002"/>
    </source>
</evidence>
<proteinExistence type="predicted"/>
<evidence type="ECO:0000259" key="5">
    <source>
        <dbReference type="Pfam" id="PF07992"/>
    </source>
</evidence>
<dbReference type="InterPro" id="IPR028202">
    <property type="entry name" value="Reductase_C"/>
</dbReference>
<evidence type="ECO:0000313" key="7">
    <source>
        <dbReference type="EMBL" id="CAB4599508.1"/>
    </source>
</evidence>
<comment type="cofactor">
    <cofactor evidence="1">
        <name>FAD</name>
        <dbReference type="ChEBI" id="CHEBI:57692"/>
    </cofactor>
</comment>